<keyword evidence="1" id="KW-0472">Membrane</keyword>
<keyword evidence="3" id="KW-1185">Reference proteome</keyword>
<proteinExistence type="predicted"/>
<organism evidence="2 3">
    <name type="scientific">Trichonephila clavipes</name>
    <name type="common">Golden silk orbweaver</name>
    <name type="synonym">Nephila clavipes</name>
    <dbReference type="NCBI Taxonomy" id="2585209"/>
    <lineage>
        <taxon>Eukaryota</taxon>
        <taxon>Metazoa</taxon>
        <taxon>Ecdysozoa</taxon>
        <taxon>Arthropoda</taxon>
        <taxon>Chelicerata</taxon>
        <taxon>Arachnida</taxon>
        <taxon>Araneae</taxon>
        <taxon>Araneomorphae</taxon>
        <taxon>Entelegynae</taxon>
        <taxon>Araneoidea</taxon>
        <taxon>Nephilidae</taxon>
        <taxon>Trichonephila</taxon>
    </lineage>
</organism>
<keyword evidence="1" id="KW-0812">Transmembrane</keyword>
<feature type="transmembrane region" description="Helical" evidence="1">
    <location>
        <begin position="6"/>
        <end position="26"/>
    </location>
</feature>
<dbReference type="EMBL" id="BMAU01021433">
    <property type="protein sequence ID" value="GFY35684.1"/>
    <property type="molecule type" value="Genomic_DNA"/>
</dbReference>
<gene>
    <name evidence="2" type="ORF">TNCV_2619761</name>
</gene>
<comment type="caution">
    <text evidence="2">The sequence shown here is derived from an EMBL/GenBank/DDBJ whole genome shotgun (WGS) entry which is preliminary data.</text>
</comment>
<sequence length="165" mass="18402">MEGNLALTYVINVVFVRVGSLVVLGFEHMTRRLRIRDNNQLATRAILSTSASVGLARNLGENTAEESEKVYFFAVALRPCYECIQFGDLFEVGFTTEKVNSIGTASLRSKVCGKTFRRSDLSLSLNCYIIPINTLKTGRTNVPSSEEFCCMFPFGRACETAQYRT</sequence>
<evidence type="ECO:0000313" key="2">
    <source>
        <dbReference type="EMBL" id="GFY35684.1"/>
    </source>
</evidence>
<keyword evidence="1" id="KW-1133">Transmembrane helix</keyword>
<name>A0A8X6WK02_TRICX</name>
<evidence type="ECO:0000256" key="1">
    <source>
        <dbReference type="SAM" id="Phobius"/>
    </source>
</evidence>
<reference evidence="2" key="1">
    <citation type="submission" date="2020-08" db="EMBL/GenBank/DDBJ databases">
        <title>Multicomponent nature underlies the extraordinary mechanical properties of spider dragline silk.</title>
        <authorList>
            <person name="Kono N."/>
            <person name="Nakamura H."/>
            <person name="Mori M."/>
            <person name="Yoshida Y."/>
            <person name="Ohtoshi R."/>
            <person name="Malay A.D."/>
            <person name="Moran D.A.P."/>
            <person name="Tomita M."/>
            <person name="Numata K."/>
            <person name="Arakawa K."/>
        </authorList>
    </citation>
    <scope>NUCLEOTIDE SEQUENCE</scope>
</reference>
<dbReference type="AlphaFoldDB" id="A0A8X6WK02"/>
<evidence type="ECO:0000313" key="3">
    <source>
        <dbReference type="Proteomes" id="UP000887159"/>
    </source>
</evidence>
<accession>A0A8X6WK02</accession>
<protein>
    <submittedName>
        <fullName evidence="2">Uncharacterized protein</fullName>
    </submittedName>
</protein>
<dbReference type="Proteomes" id="UP000887159">
    <property type="component" value="Unassembled WGS sequence"/>
</dbReference>